<accession>A0A1E7N296</accession>
<evidence type="ECO:0000313" key="1">
    <source>
        <dbReference type="EMBL" id="GGU92698.1"/>
    </source>
</evidence>
<evidence type="ECO:0000313" key="2">
    <source>
        <dbReference type="EMBL" id="OEV34818.1"/>
    </source>
</evidence>
<sequence>MLRTGSAPDVTCVTVSRAEDCDGWPPRPPWRRRSARPLQFSTRRDPAVIAAFVRTRVLEPEREDFRRGPDELPAHRGVAVT</sequence>
<dbReference type="Proteomes" id="UP000610124">
    <property type="component" value="Unassembled WGS sequence"/>
</dbReference>
<protein>
    <submittedName>
        <fullName evidence="2">Uncharacterized protein</fullName>
    </submittedName>
</protein>
<name>A0A1E7N296_KITAU</name>
<dbReference type="EMBL" id="BMUB01000014">
    <property type="protein sequence ID" value="GGU92698.1"/>
    <property type="molecule type" value="Genomic_DNA"/>
</dbReference>
<reference evidence="1" key="1">
    <citation type="journal article" date="2014" name="Int. J. Syst. Evol. Microbiol.">
        <title>Complete genome sequence of Corynebacterium casei LMG S-19264T (=DSM 44701T), isolated from a smear-ripened cheese.</title>
        <authorList>
            <consortium name="US DOE Joint Genome Institute (JGI-PGF)"/>
            <person name="Walter F."/>
            <person name="Albersmeier A."/>
            <person name="Kalinowski J."/>
            <person name="Ruckert C."/>
        </authorList>
    </citation>
    <scope>NUCLEOTIDE SEQUENCE</scope>
    <source>
        <strain evidence="1">JCM 4434</strain>
    </source>
</reference>
<keyword evidence="3" id="KW-1185">Reference proteome</keyword>
<reference evidence="1" key="5">
    <citation type="submission" date="2020-09" db="EMBL/GenBank/DDBJ databases">
        <authorList>
            <person name="Sun Q."/>
            <person name="Ohkuma M."/>
        </authorList>
    </citation>
    <scope>NUCLEOTIDE SEQUENCE</scope>
    <source>
        <strain evidence="1">JCM 4434</strain>
    </source>
</reference>
<dbReference type="KEGG" id="kau:B6264_25625"/>
<evidence type="ECO:0000313" key="3">
    <source>
        <dbReference type="Proteomes" id="UP000037395"/>
    </source>
</evidence>
<dbReference type="Proteomes" id="UP000037395">
    <property type="component" value="Unassembled WGS sequence"/>
</dbReference>
<organism evidence="2 3">
    <name type="scientific">Kitasatospora aureofaciens</name>
    <name type="common">Streptomyces aureofaciens</name>
    <dbReference type="NCBI Taxonomy" id="1894"/>
    <lineage>
        <taxon>Bacteria</taxon>
        <taxon>Bacillati</taxon>
        <taxon>Actinomycetota</taxon>
        <taxon>Actinomycetes</taxon>
        <taxon>Kitasatosporales</taxon>
        <taxon>Streptomycetaceae</taxon>
        <taxon>Kitasatospora</taxon>
    </lineage>
</organism>
<gene>
    <name evidence="1" type="ORF">GCM10010502_52770</name>
    <name evidence="2" type="ORF">HS99_0010120</name>
</gene>
<comment type="caution">
    <text evidence="2">The sequence shown here is derived from an EMBL/GenBank/DDBJ whole genome shotgun (WGS) entry which is preliminary data.</text>
</comment>
<reference evidence="2" key="3">
    <citation type="submission" date="2016-08" db="EMBL/GenBank/DDBJ databases">
        <title>Sequencing, Assembly and Comparative Genomics of S. aureofaciens ATCC 10762.</title>
        <authorList>
            <person name="Gradnigo J.S."/>
            <person name="Johnson N."/>
            <person name="Somerville G.A."/>
        </authorList>
    </citation>
    <scope>NUCLEOTIDE SEQUENCE [LARGE SCALE GENOMIC DNA]</scope>
    <source>
        <strain evidence="2">ATCC 10762</strain>
    </source>
</reference>
<accession>A0A8H9LW43</accession>
<reference evidence="3" key="4">
    <citation type="submission" date="2016-08" db="EMBL/GenBank/DDBJ databases">
        <title>Sequencing, assembly and comparative genomics of S. aureofaciens ATCC 10762.</title>
        <authorList>
            <person name="Gradnigo J.S."/>
            <person name="Johnson N."/>
            <person name="Somerville G.A."/>
        </authorList>
    </citation>
    <scope>NUCLEOTIDE SEQUENCE [LARGE SCALE GENOMIC DNA]</scope>
    <source>
        <strain evidence="3">ATCC 10762 / DSM 40127 / CCM 3239 / JCM 4008 / LMG 5968 / NBRC 12843 / NCIMB 8234 / A-377</strain>
    </source>
</reference>
<reference evidence="2 3" key="2">
    <citation type="submission" date="2014-07" db="EMBL/GenBank/DDBJ databases">
        <authorList>
            <person name="Zhang J.E."/>
            <person name="Yang H."/>
            <person name="Guo J."/>
            <person name="Deng Z."/>
            <person name="Luo H."/>
            <person name="Luo M."/>
            <person name="Zhao B."/>
        </authorList>
    </citation>
    <scope>NUCLEOTIDE SEQUENCE [LARGE SCALE GENOMIC DNA]</scope>
    <source>
        <strain evidence="2">ATCC 10762</strain>
        <strain evidence="3">ATCC 10762 / DSM 40127 / CCM 3239 / JCM 4008 / LMG 5968 / NBRC 12843 / NCIMB 8234 / A-377</strain>
    </source>
</reference>
<dbReference type="AlphaFoldDB" id="A0A1E7N296"/>
<proteinExistence type="predicted"/>
<dbReference type="EMBL" id="JPRF03000043">
    <property type="protein sequence ID" value="OEV34818.1"/>
    <property type="molecule type" value="Genomic_DNA"/>
</dbReference>